<dbReference type="Proteomes" id="UP000499080">
    <property type="component" value="Unassembled WGS sequence"/>
</dbReference>
<gene>
    <name evidence="1" type="ORF">AVEN_177_1</name>
</gene>
<name>A0A4Y2D494_ARAVE</name>
<organism evidence="1 2">
    <name type="scientific">Araneus ventricosus</name>
    <name type="common">Orbweaver spider</name>
    <name type="synonym">Epeira ventricosa</name>
    <dbReference type="NCBI Taxonomy" id="182803"/>
    <lineage>
        <taxon>Eukaryota</taxon>
        <taxon>Metazoa</taxon>
        <taxon>Ecdysozoa</taxon>
        <taxon>Arthropoda</taxon>
        <taxon>Chelicerata</taxon>
        <taxon>Arachnida</taxon>
        <taxon>Araneae</taxon>
        <taxon>Araneomorphae</taxon>
        <taxon>Entelegynae</taxon>
        <taxon>Araneoidea</taxon>
        <taxon>Araneidae</taxon>
        <taxon>Araneus</taxon>
    </lineage>
</organism>
<dbReference type="AlphaFoldDB" id="A0A4Y2D494"/>
<protein>
    <submittedName>
        <fullName evidence="1">Uncharacterized protein</fullName>
    </submittedName>
</protein>
<dbReference type="EMBL" id="BGPR01000290">
    <property type="protein sequence ID" value="GBM10804.1"/>
    <property type="molecule type" value="Genomic_DNA"/>
</dbReference>
<proteinExistence type="predicted"/>
<evidence type="ECO:0000313" key="1">
    <source>
        <dbReference type="EMBL" id="GBM10804.1"/>
    </source>
</evidence>
<comment type="caution">
    <text evidence="1">The sequence shown here is derived from an EMBL/GenBank/DDBJ whole genome shotgun (WGS) entry which is preliminary data.</text>
</comment>
<accession>A0A4Y2D494</accession>
<dbReference type="OrthoDB" id="414982at2759"/>
<evidence type="ECO:0000313" key="2">
    <source>
        <dbReference type="Proteomes" id="UP000499080"/>
    </source>
</evidence>
<sequence>MVCSTVPVADHRYSTSHLSFLELPANLGLEKLAYALNRVDKNLEWAMSQPLPVSDFEWNFPEEVSKHEICQHPDDAPKGYIFEVDFEYPPELLDF</sequence>
<reference evidence="1 2" key="1">
    <citation type="journal article" date="2019" name="Sci. Rep.">
        <title>Orb-weaving spider Araneus ventricosus genome elucidates the spidroin gene catalogue.</title>
        <authorList>
            <person name="Kono N."/>
            <person name="Nakamura H."/>
            <person name="Ohtoshi R."/>
            <person name="Moran D.A.P."/>
            <person name="Shinohara A."/>
            <person name="Yoshida Y."/>
            <person name="Fujiwara M."/>
            <person name="Mori M."/>
            <person name="Tomita M."/>
            <person name="Arakawa K."/>
        </authorList>
    </citation>
    <scope>NUCLEOTIDE SEQUENCE [LARGE SCALE GENOMIC DNA]</scope>
</reference>
<keyword evidence="2" id="KW-1185">Reference proteome</keyword>